<organism evidence="1 2">
    <name type="scientific">Westerdykella ornata</name>
    <dbReference type="NCBI Taxonomy" id="318751"/>
    <lineage>
        <taxon>Eukaryota</taxon>
        <taxon>Fungi</taxon>
        <taxon>Dikarya</taxon>
        <taxon>Ascomycota</taxon>
        <taxon>Pezizomycotina</taxon>
        <taxon>Dothideomycetes</taxon>
        <taxon>Pleosporomycetidae</taxon>
        <taxon>Pleosporales</taxon>
        <taxon>Sporormiaceae</taxon>
        <taxon>Westerdykella</taxon>
    </lineage>
</organism>
<gene>
    <name evidence="1" type="ORF">EI97DRAFT_433196</name>
</gene>
<dbReference type="AlphaFoldDB" id="A0A6A6JJD2"/>
<protein>
    <submittedName>
        <fullName evidence="1">Uncharacterized protein</fullName>
    </submittedName>
</protein>
<dbReference type="OrthoDB" id="5305647at2759"/>
<dbReference type="GeneID" id="54551517"/>
<evidence type="ECO:0000313" key="1">
    <source>
        <dbReference type="EMBL" id="KAF2276355.1"/>
    </source>
</evidence>
<proteinExistence type="predicted"/>
<sequence length="333" mass="37878">MAVKQRRKTRMTVTVAVIRLFDTPRNGCSARLSRKKFTAGRGGVSHPSKVLRGIGSGVGKFRYPLGKERWKQWPHGFGKPNEILNDRLELSSEGVGRYNVQSILQALESDKTISMSKQPLSEVCSNTELFLRSKDPDLGTTSEDRILRSLLLVQAAIEVLSTARIQHDKSFIIPQDGQIGIRIDETCMANYQHLLLRLQTQLLKALTRKSAAASSLTDLDKTQRKRLNWFSEFPDGQRPLSTTWPWSIKPSLAVLWGVCWMFPVLPVYDETDQQSQQNVSIRVRIPQQRVLQDGQLNGWNPPQPDECEIPKAASPPHWSQRHWAITRDHPWLT</sequence>
<dbReference type="RefSeq" id="XP_033653894.1">
    <property type="nucleotide sequence ID" value="XM_033798342.1"/>
</dbReference>
<dbReference type="Proteomes" id="UP000800097">
    <property type="component" value="Unassembled WGS sequence"/>
</dbReference>
<evidence type="ECO:0000313" key="2">
    <source>
        <dbReference type="Proteomes" id="UP000800097"/>
    </source>
</evidence>
<accession>A0A6A6JJD2</accession>
<name>A0A6A6JJD2_WESOR</name>
<dbReference type="EMBL" id="ML986493">
    <property type="protein sequence ID" value="KAF2276355.1"/>
    <property type="molecule type" value="Genomic_DNA"/>
</dbReference>
<reference evidence="1" key="1">
    <citation type="journal article" date="2020" name="Stud. Mycol.">
        <title>101 Dothideomycetes genomes: a test case for predicting lifestyles and emergence of pathogens.</title>
        <authorList>
            <person name="Haridas S."/>
            <person name="Albert R."/>
            <person name="Binder M."/>
            <person name="Bloem J."/>
            <person name="Labutti K."/>
            <person name="Salamov A."/>
            <person name="Andreopoulos B."/>
            <person name="Baker S."/>
            <person name="Barry K."/>
            <person name="Bills G."/>
            <person name="Bluhm B."/>
            <person name="Cannon C."/>
            <person name="Castanera R."/>
            <person name="Culley D."/>
            <person name="Daum C."/>
            <person name="Ezra D."/>
            <person name="Gonzalez J."/>
            <person name="Henrissat B."/>
            <person name="Kuo A."/>
            <person name="Liang C."/>
            <person name="Lipzen A."/>
            <person name="Lutzoni F."/>
            <person name="Magnuson J."/>
            <person name="Mondo S."/>
            <person name="Nolan M."/>
            <person name="Ohm R."/>
            <person name="Pangilinan J."/>
            <person name="Park H.-J."/>
            <person name="Ramirez L."/>
            <person name="Alfaro M."/>
            <person name="Sun H."/>
            <person name="Tritt A."/>
            <person name="Yoshinaga Y."/>
            <person name="Zwiers L.-H."/>
            <person name="Turgeon B."/>
            <person name="Goodwin S."/>
            <person name="Spatafora J."/>
            <person name="Crous P."/>
            <person name="Grigoriev I."/>
        </authorList>
    </citation>
    <scope>NUCLEOTIDE SEQUENCE</scope>
    <source>
        <strain evidence="1">CBS 379.55</strain>
    </source>
</reference>
<keyword evidence="2" id="KW-1185">Reference proteome</keyword>